<protein>
    <submittedName>
        <fullName evidence="1">Uncharacterized protein</fullName>
    </submittedName>
</protein>
<keyword evidence="2" id="KW-1185">Reference proteome</keyword>
<dbReference type="EMBL" id="QNRY01000024">
    <property type="protein sequence ID" value="RBP61303.1"/>
    <property type="molecule type" value="Genomic_DNA"/>
</dbReference>
<sequence length="51" mass="6163">MQSLFIIVMRWFSVIEKTYRIAITLPALASFRRKYLNGFFPNIEYRRGFSN</sequence>
<gene>
    <name evidence="1" type="ORF">DES54_12445</name>
</gene>
<evidence type="ECO:0000313" key="2">
    <source>
        <dbReference type="Proteomes" id="UP000253046"/>
    </source>
</evidence>
<organism evidence="1 2">
    <name type="scientific">Brenneria salicis ATCC 15712 = DSM 30166</name>
    <dbReference type="NCBI Taxonomy" id="714314"/>
    <lineage>
        <taxon>Bacteria</taxon>
        <taxon>Pseudomonadati</taxon>
        <taxon>Pseudomonadota</taxon>
        <taxon>Gammaproteobacteria</taxon>
        <taxon>Enterobacterales</taxon>
        <taxon>Pectobacteriaceae</taxon>
        <taxon>Brenneria</taxon>
    </lineage>
</organism>
<evidence type="ECO:0000313" key="1">
    <source>
        <dbReference type="EMBL" id="RBP61303.1"/>
    </source>
</evidence>
<comment type="caution">
    <text evidence="1">The sequence shown here is derived from an EMBL/GenBank/DDBJ whole genome shotgun (WGS) entry which is preliminary data.</text>
</comment>
<dbReference type="Proteomes" id="UP000253046">
    <property type="component" value="Unassembled WGS sequence"/>
</dbReference>
<reference evidence="1 2" key="1">
    <citation type="submission" date="2018-06" db="EMBL/GenBank/DDBJ databases">
        <title>Genomic Encyclopedia of Type Strains, Phase IV (KMG-IV): sequencing the most valuable type-strain genomes for metagenomic binning, comparative biology and taxonomic classification.</title>
        <authorList>
            <person name="Goeker M."/>
        </authorList>
    </citation>
    <scope>NUCLEOTIDE SEQUENCE [LARGE SCALE GENOMIC DNA]</scope>
    <source>
        <strain evidence="1 2">DSM 30166</strain>
    </source>
</reference>
<dbReference type="AlphaFoldDB" id="A0A366I3W1"/>
<name>A0A366I3W1_9GAMM</name>
<accession>A0A366I3W1</accession>
<proteinExistence type="predicted"/>